<feature type="region of interest" description="Disordered" evidence="1">
    <location>
        <begin position="363"/>
        <end position="382"/>
    </location>
</feature>
<dbReference type="CDD" id="cd00761">
    <property type="entry name" value="Glyco_tranf_GTA_type"/>
    <property type="match status" value="1"/>
</dbReference>
<dbReference type="SUPFAM" id="SSF53448">
    <property type="entry name" value="Nucleotide-diphospho-sugar transferases"/>
    <property type="match status" value="1"/>
</dbReference>
<feature type="region of interest" description="Disordered" evidence="1">
    <location>
        <begin position="300"/>
        <end position="336"/>
    </location>
</feature>
<evidence type="ECO:0000259" key="2">
    <source>
        <dbReference type="Pfam" id="PF00535"/>
    </source>
</evidence>
<dbReference type="InterPro" id="IPR021527">
    <property type="entry name" value="DUF2795"/>
</dbReference>
<dbReference type="InterPro" id="IPR001173">
    <property type="entry name" value="Glyco_trans_2-like"/>
</dbReference>
<feature type="domain" description="Glycosyltransferase 2-like" evidence="2">
    <location>
        <begin position="42"/>
        <end position="159"/>
    </location>
</feature>
<protein>
    <submittedName>
        <fullName evidence="3">DUF2795 domain-containing protein</fullName>
    </submittedName>
</protein>
<dbReference type="Pfam" id="PF00535">
    <property type="entry name" value="Glycos_transf_2"/>
    <property type="match status" value="1"/>
</dbReference>
<evidence type="ECO:0000256" key="1">
    <source>
        <dbReference type="SAM" id="MobiDB-lite"/>
    </source>
</evidence>
<dbReference type="Gene3D" id="3.90.550.10">
    <property type="entry name" value="Spore Coat Polysaccharide Biosynthesis Protein SpsA, Chain A"/>
    <property type="match status" value="1"/>
</dbReference>
<evidence type="ECO:0000313" key="3">
    <source>
        <dbReference type="EMBL" id="MBS3181759.1"/>
    </source>
</evidence>
<dbReference type="Proteomes" id="UP000811492">
    <property type="component" value="Unassembled WGS sequence"/>
</dbReference>
<name>A0ABS5M3J7_9MICO</name>
<dbReference type="EMBL" id="JAFEVO010000001">
    <property type="protein sequence ID" value="MBS3181759.1"/>
    <property type="molecule type" value="Genomic_DNA"/>
</dbReference>
<reference evidence="3 4" key="1">
    <citation type="submission" date="2021-02" db="EMBL/GenBank/DDBJ databases">
        <title>Draft genome and description of Leucobacter sp nov strain Marseille-Q4368.</title>
        <authorList>
            <person name="Boxberger M."/>
            <person name="La Scola B."/>
        </authorList>
    </citation>
    <scope>NUCLEOTIDE SEQUENCE [LARGE SCALE GENOMIC DNA]</scope>
    <source>
        <strain evidence="3 4">Marseille-Q4368</strain>
    </source>
</reference>
<dbReference type="InterPro" id="IPR029044">
    <property type="entry name" value="Nucleotide-diphossugar_trans"/>
</dbReference>
<accession>A0ABS5M3J7</accession>
<proteinExistence type="predicted"/>
<evidence type="ECO:0000313" key="4">
    <source>
        <dbReference type="Proteomes" id="UP000811492"/>
    </source>
</evidence>
<keyword evidence="4" id="KW-1185">Reference proteome</keyword>
<comment type="caution">
    <text evidence="3">The sequence shown here is derived from an EMBL/GenBank/DDBJ whole genome shotgun (WGS) entry which is preliminary data.</text>
</comment>
<gene>
    <name evidence="3" type="ORF">JSQ98_06055</name>
</gene>
<dbReference type="Pfam" id="PF11387">
    <property type="entry name" value="DUF2795"/>
    <property type="match status" value="1"/>
</dbReference>
<sequence length="382" mass="42004">MFERRNAVHWNVQTHRRRARPSRRGAAHWARPAAQQTIEIDVLIPTADRGPELAVTLSGLAAQDNPAFRVVVSDQSEDPVEQVPAVSAMIRVLRAQGRAVDVHRHLPRRGLAEQRDFLLSCAAAPRVLYLDDDVWLEPGSLSRLDASLSEQRCGFVGYAVQGLSFLDDPRPDELSAFEPWPPSGVRPEYVRPDTPEHERWPLHNAANLAHLAARLELQDDDRLAYRVAWIGACVLFDTAALRSAGGFAFWRELPAYHVGEDRVAQWRVMERRGGAGILPSGAVHLEAPTSIVDRRIEASDELFPESGSSRPEPQKKGDDMSASSNPIEVQRSLGGVDYPADRSALVDAARNSGASDDVVQALEGLPDQTYDSPTAVSEALSD</sequence>
<organism evidence="3 4">
    <name type="scientific">Leucobacter manosquensis</name>
    <dbReference type="NCBI Taxonomy" id="2810611"/>
    <lineage>
        <taxon>Bacteria</taxon>
        <taxon>Bacillati</taxon>
        <taxon>Actinomycetota</taxon>
        <taxon>Actinomycetes</taxon>
        <taxon>Micrococcales</taxon>
        <taxon>Microbacteriaceae</taxon>
        <taxon>Leucobacter</taxon>
    </lineage>
</organism>